<accession>A0A383VL76</accession>
<dbReference type="AlphaFoldDB" id="A0A383VL76"/>
<keyword evidence="2" id="KW-1133">Transmembrane helix</keyword>
<dbReference type="EMBL" id="FNXT01000642">
    <property type="protein sequence ID" value="SZX65492.1"/>
    <property type="molecule type" value="Genomic_DNA"/>
</dbReference>
<organism evidence="3 4">
    <name type="scientific">Tetradesmus obliquus</name>
    <name type="common">Green alga</name>
    <name type="synonym">Acutodesmus obliquus</name>
    <dbReference type="NCBI Taxonomy" id="3088"/>
    <lineage>
        <taxon>Eukaryota</taxon>
        <taxon>Viridiplantae</taxon>
        <taxon>Chlorophyta</taxon>
        <taxon>core chlorophytes</taxon>
        <taxon>Chlorophyceae</taxon>
        <taxon>CS clade</taxon>
        <taxon>Sphaeropleales</taxon>
        <taxon>Scenedesmaceae</taxon>
        <taxon>Tetradesmus</taxon>
    </lineage>
</organism>
<feature type="transmembrane region" description="Helical" evidence="2">
    <location>
        <begin position="20"/>
        <end position="41"/>
    </location>
</feature>
<dbReference type="Proteomes" id="UP000256970">
    <property type="component" value="Unassembled WGS sequence"/>
</dbReference>
<evidence type="ECO:0000256" key="2">
    <source>
        <dbReference type="SAM" id="Phobius"/>
    </source>
</evidence>
<gene>
    <name evidence="3" type="ORF">BQ4739_LOCUS5914</name>
</gene>
<proteinExistence type="predicted"/>
<evidence type="ECO:0000256" key="1">
    <source>
        <dbReference type="SAM" id="MobiDB-lite"/>
    </source>
</evidence>
<evidence type="ECO:0000313" key="4">
    <source>
        <dbReference type="Proteomes" id="UP000256970"/>
    </source>
</evidence>
<evidence type="ECO:0000313" key="3">
    <source>
        <dbReference type="EMBL" id="SZX65492.1"/>
    </source>
</evidence>
<name>A0A383VL76_TETOB</name>
<keyword evidence="4" id="KW-1185">Reference proteome</keyword>
<sequence>MAKDGGKGCYWGFGTRGNRIAWGLVVLAVVLGTAFWIPGIIEVKKCINKHSACACSPIAGGGYVCLNRTVPSEAPRVTACYEQYLVCMKRPIAVWSVGWLFLAVLTWLPCCYFCCCSRSPKHAAGAAAAAPGALYGVQMAAPVAGVPPYSNGQYGYPPSYAAPQPPPTPAYPATAAGGQLPPGGSMAVPPQPSGHYNLYQQPSYDQNVPVHRY</sequence>
<feature type="region of interest" description="Disordered" evidence="1">
    <location>
        <begin position="171"/>
        <end position="192"/>
    </location>
</feature>
<protein>
    <submittedName>
        <fullName evidence="3">Uncharacterized protein</fullName>
    </submittedName>
</protein>
<keyword evidence="2" id="KW-0812">Transmembrane</keyword>
<feature type="transmembrane region" description="Helical" evidence="2">
    <location>
        <begin position="92"/>
        <end position="109"/>
    </location>
</feature>
<keyword evidence="2" id="KW-0472">Membrane</keyword>
<reference evidence="3 4" key="1">
    <citation type="submission" date="2016-10" db="EMBL/GenBank/DDBJ databases">
        <authorList>
            <person name="Cai Z."/>
        </authorList>
    </citation>
    <scope>NUCLEOTIDE SEQUENCE [LARGE SCALE GENOMIC DNA]</scope>
</reference>